<dbReference type="AlphaFoldDB" id="A0A7C3G5H9"/>
<accession>A0A7C3G5H9</accession>
<comment type="subunit">
    <text evidence="1">Interacts with the cytoplasmic NapA precursor.</text>
</comment>
<dbReference type="EMBL" id="DRNH01000025">
    <property type="protein sequence ID" value="HFB53172.1"/>
    <property type="molecule type" value="Genomic_DNA"/>
</dbReference>
<dbReference type="InterPro" id="IPR005623">
    <property type="entry name" value="Chaperone_NapD_NO3_reduct"/>
</dbReference>
<keyword evidence="1" id="KW-0143">Chaperone</keyword>
<dbReference type="Proteomes" id="UP000886390">
    <property type="component" value="Unassembled WGS sequence"/>
</dbReference>
<gene>
    <name evidence="1" type="primary">napD</name>
    <name evidence="2" type="ORF">ENJ67_00435</name>
</gene>
<organism evidence="2">
    <name type="scientific">Sulfurimonas autotrophica</name>
    <dbReference type="NCBI Taxonomy" id="202747"/>
    <lineage>
        <taxon>Bacteria</taxon>
        <taxon>Pseudomonadati</taxon>
        <taxon>Campylobacterota</taxon>
        <taxon>Epsilonproteobacteria</taxon>
        <taxon>Campylobacterales</taxon>
        <taxon>Sulfurimonadaceae</taxon>
        <taxon>Sulfurimonas</taxon>
    </lineage>
</organism>
<name>A0A7C3G5H9_9BACT</name>
<dbReference type="HAMAP" id="MF_02200">
    <property type="entry name" value="NapD"/>
    <property type="match status" value="1"/>
</dbReference>
<dbReference type="GO" id="GO:0005048">
    <property type="term" value="F:signal sequence binding"/>
    <property type="evidence" value="ECO:0007669"/>
    <property type="project" value="UniProtKB-UniRule"/>
</dbReference>
<comment type="caution">
    <text evidence="2">The sequence shown here is derived from an EMBL/GenBank/DDBJ whole genome shotgun (WGS) entry which is preliminary data.</text>
</comment>
<proteinExistence type="inferred from homology"/>
<keyword evidence="1" id="KW-0963">Cytoplasm</keyword>
<comment type="function">
    <text evidence="1">Chaperone for NapA, the catalytic subunit of the periplasmic nitrate reductase. It binds directly and specifically to the twin-arginine signal peptide of NapA, preventing premature interaction with the Tat translocase and premature export.</text>
</comment>
<evidence type="ECO:0000256" key="1">
    <source>
        <dbReference type="HAMAP-Rule" id="MF_02200"/>
    </source>
</evidence>
<dbReference type="Pfam" id="PF03927">
    <property type="entry name" value="NapD"/>
    <property type="match status" value="1"/>
</dbReference>
<dbReference type="Gene3D" id="3.30.70.920">
    <property type="match status" value="1"/>
</dbReference>
<comment type="subcellular location">
    <subcellularLocation>
        <location evidence="1">Cytoplasm</location>
    </subcellularLocation>
</comment>
<dbReference type="GO" id="GO:0005737">
    <property type="term" value="C:cytoplasm"/>
    <property type="evidence" value="ECO:0007669"/>
    <property type="project" value="UniProtKB-SubCell"/>
</dbReference>
<sequence>MNISSIVVQTMPKFLDEVVESLKNCEVCDYHLHDEKGRVIVTIEGEDVSEELGKLKVIEAIPHVIAADMQMAYSEDELDANIKVINESDAVPAVLNDENVDIDRVVYHGDLKKKDGELQEFAKDLSNPTGVK</sequence>
<evidence type="ECO:0000313" key="2">
    <source>
        <dbReference type="EMBL" id="HFB53172.1"/>
    </source>
</evidence>
<protein>
    <recommendedName>
        <fullName evidence="1">Chaperone NapD</fullName>
    </recommendedName>
    <alternativeName>
        <fullName evidence="1">NapA signal peptide-binding chaperone NapD</fullName>
    </alternativeName>
</protein>
<reference evidence="2" key="1">
    <citation type="journal article" date="2020" name="mSystems">
        <title>Genome- and Community-Level Interaction Insights into Carbon Utilization and Element Cycling Functions of Hydrothermarchaeota in Hydrothermal Sediment.</title>
        <authorList>
            <person name="Zhou Z."/>
            <person name="Liu Y."/>
            <person name="Xu W."/>
            <person name="Pan J."/>
            <person name="Luo Z.H."/>
            <person name="Li M."/>
        </authorList>
    </citation>
    <scope>NUCLEOTIDE SEQUENCE [LARGE SCALE GENOMIC DNA]</scope>
    <source>
        <strain evidence="2">HyVt-507</strain>
    </source>
</reference>
<comment type="similarity">
    <text evidence="1">Belongs to the NapD family.</text>
</comment>
<dbReference type="GO" id="GO:0051224">
    <property type="term" value="P:negative regulation of protein transport"/>
    <property type="evidence" value="ECO:0007669"/>
    <property type="project" value="UniProtKB-UniRule"/>
</dbReference>